<dbReference type="Proteomes" id="UP000267029">
    <property type="component" value="Unassembled WGS sequence"/>
</dbReference>
<proteinExistence type="predicted"/>
<dbReference type="AlphaFoldDB" id="A0A0R3UIF9"/>
<organism evidence="4">
    <name type="scientific">Mesocestoides corti</name>
    <name type="common">Flatworm</name>
    <dbReference type="NCBI Taxonomy" id="53468"/>
    <lineage>
        <taxon>Eukaryota</taxon>
        <taxon>Metazoa</taxon>
        <taxon>Spiralia</taxon>
        <taxon>Lophotrochozoa</taxon>
        <taxon>Platyhelminthes</taxon>
        <taxon>Cestoda</taxon>
        <taxon>Eucestoda</taxon>
        <taxon>Cyclophyllidea</taxon>
        <taxon>Mesocestoididae</taxon>
        <taxon>Mesocestoides</taxon>
    </lineage>
</organism>
<dbReference type="InterPro" id="IPR000719">
    <property type="entry name" value="Prot_kinase_dom"/>
</dbReference>
<dbReference type="STRING" id="53468.A0A0R3UIF9"/>
<dbReference type="SUPFAM" id="SSF56112">
    <property type="entry name" value="Protein kinase-like (PK-like)"/>
    <property type="match status" value="1"/>
</dbReference>
<dbReference type="OrthoDB" id="193931at2759"/>
<dbReference type="PROSITE" id="PS50011">
    <property type="entry name" value="PROTEIN_KINASE_DOM"/>
    <property type="match status" value="1"/>
</dbReference>
<dbReference type="InterPro" id="IPR008271">
    <property type="entry name" value="Ser/Thr_kinase_AS"/>
</dbReference>
<dbReference type="PANTHER" id="PTHR44167">
    <property type="entry name" value="OVARIAN-SPECIFIC SERINE/THREONINE-PROTEIN KINASE LOK-RELATED"/>
    <property type="match status" value="1"/>
</dbReference>
<evidence type="ECO:0000259" key="1">
    <source>
        <dbReference type="PROSITE" id="PS50011"/>
    </source>
</evidence>
<dbReference type="GO" id="GO:0044773">
    <property type="term" value="P:mitotic DNA damage checkpoint signaling"/>
    <property type="evidence" value="ECO:0007669"/>
    <property type="project" value="TreeGrafter"/>
</dbReference>
<dbReference type="GO" id="GO:0005524">
    <property type="term" value="F:ATP binding"/>
    <property type="evidence" value="ECO:0007669"/>
    <property type="project" value="InterPro"/>
</dbReference>
<dbReference type="SMART" id="SM00220">
    <property type="entry name" value="S_TKc"/>
    <property type="match status" value="1"/>
</dbReference>
<protein>
    <submittedName>
        <fullName evidence="4">Protein kinase domain-containing protein</fullName>
    </submittedName>
</protein>
<accession>A0A0R3UIF9</accession>
<evidence type="ECO:0000313" key="3">
    <source>
        <dbReference type="Proteomes" id="UP000267029"/>
    </source>
</evidence>
<dbReference type="Pfam" id="PF00069">
    <property type="entry name" value="Pkinase"/>
    <property type="match status" value="1"/>
</dbReference>
<reference evidence="4" key="1">
    <citation type="submission" date="2017-02" db="UniProtKB">
        <authorList>
            <consortium name="WormBaseParasite"/>
        </authorList>
    </citation>
    <scope>IDENTIFICATION</scope>
</reference>
<dbReference type="Gene3D" id="3.30.200.20">
    <property type="entry name" value="Phosphorylase Kinase, domain 1"/>
    <property type="match status" value="1"/>
</dbReference>
<dbReference type="InterPro" id="IPR011009">
    <property type="entry name" value="Kinase-like_dom_sf"/>
</dbReference>
<sequence>MDVDAFAVTERIHGGVCAQVLRAARKDDGLPVILKCYDAEHLESSMTAYVPSEGERPVLKEAYFLKKLQNVSGCVKMLDYFFDERNNIYVIVLEDLCAAGYSKLTQEIHKNDGFLTEASISWIMRDTIRTIQEFHSLNVLHCDIKPDNIFINRNERRIKLIDFNIAMELVPQEFPIPDARTLGCTPEYAPPEVLIRKCLWTPAGEVWSIGATAFVLLCKKFPFADPYSCHRMRPAYPENHEDSITDGCRYCEETNNKNSMPAPSLSLKAKDFLLSCLHKRPESRLNFQRLSGHAFLTISQPVARNLGTDSVSLSKHLSVSAKAS</sequence>
<keyword evidence="3" id="KW-1185">Reference proteome</keyword>
<dbReference type="GO" id="GO:0004674">
    <property type="term" value="F:protein serine/threonine kinase activity"/>
    <property type="evidence" value="ECO:0007669"/>
    <property type="project" value="TreeGrafter"/>
</dbReference>
<gene>
    <name evidence="2" type="ORF">MCOS_LOCUS7210</name>
</gene>
<name>A0A0R3UIF9_MESCO</name>
<evidence type="ECO:0000313" key="2">
    <source>
        <dbReference type="EMBL" id="VDD81207.1"/>
    </source>
</evidence>
<reference evidence="2 3" key="2">
    <citation type="submission" date="2018-10" db="EMBL/GenBank/DDBJ databases">
        <authorList>
            <consortium name="Pathogen Informatics"/>
        </authorList>
    </citation>
    <scope>NUCLEOTIDE SEQUENCE [LARGE SCALE GENOMIC DNA]</scope>
</reference>
<dbReference type="PANTHER" id="PTHR44167:SF24">
    <property type="entry name" value="SERINE_THREONINE-PROTEIN KINASE CHK2"/>
    <property type="match status" value="1"/>
</dbReference>
<dbReference type="EMBL" id="UXSR01005338">
    <property type="protein sequence ID" value="VDD81207.1"/>
    <property type="molecule type" value="Genomic_DNA"/>
</dbReference>
<dbReference type="GO" id="GO:0005634">
    <property type="term" value="C:nucleus"/>
    <property type="evidence" value="ECO:0007669"/>
    <property type="project" value="TreeGrafter"/>
</dbReference>
<dbReference type="PROSITE" id="PS00108">
    <property type="entry name" value="PROTEIN_KINASE_ST"/>
    <property type="match status" value="1"/>
</dbReference>
<dbReference type="WBParaSite" id="MCOS_0000720901-mRNA-1">
    <property type="protein sequence ID" value="MCOS_0000720901-mRNA-1"/>
    <property type="gene ID" value="MCOS_0000720901"/>
</dbReference>
<dbReference type="Gene3D" id="1.10.510.10">
    <property type="entry name" value="Transferase(Phosphotransferase) domain 1"/>
    <property type="match status" value="1"/>
</dbReference>
<feature type="domain" description="Protein kinase" evidence="1">
    <location>
        <begin position="6"/>
        <end position="296"/>
    </location>
</feature>
<evidence type="ECO:0000313" key="4">
    <source>
        <dbReference type="WBParaSite" id="MCOS_0000720901-mRNA-1"/>
    </source>
</evidence>